<evidence type="ECO:0000313" key="3">
    <source>
        <dbReference type="EMBL" id="AQZ99588.1"/>
    </source>
</evidence>
<dbReference type="InterPro" id="IPR032124">
    <property type="entry name" value="Phage_F116_holin"/>
</dbReference>
<dbReference type="KEGG" id="cke:B5M06_16405"/>
<evidence type="ECO:0000256" key="1">
    <source>
        <dbReference type="SAM" id="MobiDB-lite"/>
    </source>
</evidence>
<organism evidence="3 4">
    <name type="scientific">Comamonas kerstersii</name>
    <dbReference type="NCBI Taxonomy" id="225992"/>
    <lineage>
        <taxon>Bacteria</taxon>
        <taxon>Pseudomonadati</taxon>
        <taxon>Pseudomonadota</taxon>
        <taxon>Betaproteobacteria</taxon>
        <taxon>Burkholderiales</taxon>
        <taxon>Comamonadaceae</taxon>
        <taxon>Comamonas</taxon>
    </lineage>
</organism>
<name>A0A1V0BI35_9BURK</name>
<feature type="transmembrane region" description="Helical" evidence="2">
    <location>
        <begin position="41"/>
        <end position="60"/>
    </location>
</feature>
<dbReference type="Pfam" id="PF16082">
    <property type="entry name" value="Phage_holin_2_4"/>
    <property type="match status" value="1"/>
</dbReference>
<feature type="compositionally biased region" description="Basic and acidic residues" evidence="1">
    <location>
        <begin position="76"/>
        <end position="88"/>
    </location>
</feature>
<feature type="region of interest" description="Disordered" evidence="1">
    <location>
        <begin position="76"/>
        <end position="98"/>
    </location>
</feature>
<protein>
    <recommendedName>
        <fullName evidence="5">Holin</fullName>
    </recommendedName>
</protein>
<proteinExistence type="predicted"/>
<keyword evidence="2" id="KW-0472">Membrane</keyword>
<evidence type="ECO:0000256" key="2">
    <source>
        <dbReference type="SAM" id="Phobius"/>
    </source>
</evidence>
<sequence length="98" mass="10682">MGLKMKVESAIEAANAAGVAGKVTVAGAGTSGLSFFLSNQFFGLVGAVVAVLGFIVSVYYRRKEYKFKLADEERKQAEERRKEAEHQLRMQQIRGGAL</sequence>
<keyword evidence="2" id="KW-0812">Transmembrane</keyword>
<evidence type="ECO:0000313" key="4">
    <source>
        <dbReference type="Proteomes" id="UP000242792"/>
    </source>
</evidence>
<reference evidence="3 4" key="1">
    <citation type="submission" date="2017-03" db="EMBL/GenBank/DDBJ databases">
        <title>Rapid Whole Genome Sequencing of Comamonas kerstersii Causing Continuous ambulatory Peritoneal Dialysis-Associated Peritonitis.</title>
        <authorList>
            <person name="Zheng B."/>
        </authorList>
    </citation>
    <scope>NUCLEOTIDE SEQUENCE [LARGE SCALE GENOMIC DNA]</scope>
    <source>
        <strain evidence="3 4">8943</strain>
    </source>
</reference>
<dbReference type="Proteomes" id="UP000242792">
    <property type="component" value="Chromosome"/>
</dbReference>
<keyword evidence="2" id="KW-1133">Transmembrane helix</keyword>
<dbReference type="EMBL" id="CP020121">
    <property type="protein sequence ID" value="AQZ99588.1"/>
    <property type="molecule type" value="Genomic_DNA"/>
</dbReference>
<dbReference type="AlphaFoldDB" id="A0A1V0BI35"/>
<gene>
    <name evidence="3" type="ORF">B5M06_16405</name>
</gene>
<accession>A0A1V0BI35</accession>
<evidence type="ECO:0008006" key="5">
    <source>
        <dbReference type="Google" id="ProtNLM"/>
    </source>
</evidence>